<dbReference type="EMBL" id="JAENHL010000006">
    <property type="protein sequence ID" value="MBK1866204.1"/>
    <property type="molecule type" value="Genomic_DNA"/>
</dbReference>
<organism evidence="1 2">
    <name type="scientific">Taklimakanibacter albus</name>
    <dbReference type="NCBI Taxonomy" id="2800327"/>
    <lineage>
        <taxon>Bacteria</taxon>
        <taxon>Pseudomonadati</taxon>
        <taxon>Pseudomonadota</taxon>
        <taxon>Alphaproteobacteria</taxon>
        <taxon>Hyphomicrobiales</taxon>
        <taxon>Aestuariivirgaceae</taxon>
        <taxon>Taklimakanibacter</taxon>
    </lineage>
</organism>
<evidence type="ECO:0000313" key="1">
    <source>
        <dbReference type="EMBL" id="MBK1866204.1"/>
    </source>
</evidence>
<gene>
    <name evidence="1" type="ORF">JHL16_07535</name>
</gene>
<name>A0ACC5R0S0_9HYPH</name>
<keyword evidence="2" id="KW-1185">Reference proteome</keyword>
<protein>
    <submittedName>
        <fullName evidence="1">Glyoxalase/bleomycin resistance/extradiol dioxygenase family protein</fullName>
    </submittedName>
</protein>
<dbReference type="Proteomes" id="UP000616151">
    <property type="component" value="Unassembled WGS sequence"/>
</dbReference>
<sequence>MSYASLIPHMTINDNAKAAIDFYKKAFGAEELARHDAEDGKRLMHAHLKVNGHDMFLMDAFPERGSPMTAPSGIMIALRVDDPDKWWDRAAKAGATVVVPLDDQFWGDRWGLLKDPFGHEWSISAPSRK</sequence>
<proteinExistence type="predicted"/>
<keyword evidence="1" id="KW-0560">Oxidoreductase</keyword>
<keyword evidence="1" id="KW-0223">Dioxygenase</keyword>
<accession>A0ACC5R0S0</accession>
<reference evidence="1" key="1">
    <citation type="submission" date="2021-01" db="EMBL/GenBank/DDBJ databases">
        <authorList>
            <person name="Sun Q."/>
        </authorList>
    </citation>
    <scope>NUCLEOTIDE SEQUENCE</scope>
    <source>
        <strain evidence="1">YIM B02566</strain>
    </source>
</reference>
<comment type="caution">
    <text evidence="1">The sequence shown here is derived from an EMBL/GenBank/DDBJ whole genome shotgun (WGS) entry which is preliminary data.</text>
</comment>
<evidence type="ECO:0000313" key="2">
    <source>
        <dbReference type="Proteomes" id="UP000616151"/>
    </source>
</evidence>